<organism evidence="2 3">
    <name type="scientific">Candidatus Sulfobium mesophilum</name>
    <dbReference type="NCBI Taxonomy" id="2016548"/>
    <lineage>
        <taxon>Bacteria</taxon>
        <taxon>Pseudomonadati</taxon>
        <taxon>Nitrospirota</taxon>
        <taxon>Nitrospiria</taxon>
        <taxon>Nitrospirales</taxon>
        <taxon>Nitrospiraceae</taxon>
        <taxon>Candidatus Sulfobium</taxon>
    </lineage>
</organism>
<feature type="transmembrane region" description="Helical" evidence="1">
    <location>
        <begin position="13"/>
        <end position="30"/>
    </location>
</feature>
<keyword evidence="1" id="KW-1133">Transmembrane helix</keyword>
<dbReference type="AlphaFoldDB" id="A0A2U3QGE6"/>
<evidence type="ECO:0000313" key="3">
    <source>
        <dbReference type="Proteomes" id="UP000245125"/>
    </source>
</evidence>
<evidence type="ECO:0000256" key="1">
    <source>
        <dbReference type="SAM" id="Phobius"/>
    </source>
</evidence>
<evidence type="ECO:0000313" key="2">
    <source>
        <dbReference type="EMBL" id="SPQ00462.1"/>
    </source>
</evidence>
<dbReference type="Proteomes" id="UP000245125">
    <property type="component" value="Unassembled WGS sequence"/>
</dbReference>
<name>A0A2U3QGE6_9BACT</name>
<protein>
    <submittedName>
        <fullName evidence="2">Uncharacterized protein</fullName>
    </submittedName>
</protein>
<gene>
    <name evidence="2" type="ORF">NBG4_240026</name>
</gene>
<keyword evidence="3" id="KW-1185">Reference proteome</keyword>
<keyword evidence="1" id="KW-0472">Membrane</keyword>
<keyword evidence="1" id="KW-0812">Transmembrane</keyword>
<dbReference type="EMBL" id="OUUY01000069">
    <property type="protein sequence ID" value="SPQ00462.1"/>
    <property type="molecule type" value="Genomic_DNA"/>
</dbReference>
<sequence>MGDGFMLKFFGELFYLIIAFCALYGLWGLLRKYRRINSTVIKAHIIAYELQKMVESRSR</sequence>
<reference evidence="3" key="1">
    <citation type="submission" date="2018-03" db="EMBL/GenBank/DDBJ databases">
        <authorList>
            <person name="Zecchin S."/>
        </authorList>
    </citation>
    <scope>NUCLEOTIDE SEQUENCE [LARGE SCALE GENOMIC DNA]</scope>
</reference>
<accession>A0A2U3QGE6</accession>
<proteinExistence type="predicted"/>